<name>A0A286EEG4_9NEIS</name>
<gene>
    <name evidence="2" type="ORF">SAMN02746062_01613</name>
</gene>
<evidence type="ECO:0000313" key="3">
    <source>
        <dbReference type="Proteomes" id="UP000219669"/>
    </source>
</evidence>
<feature type="transmembrane region" description="Helical" evidence="1">
    <location>
        <begin position="12"/>
        <end position="32"/>
    </location>
</feature>
<dbReference type="EMBL" id="OCNF01000014">
    <property type="protein sequence ID" value="SOD69303.1"/>
    <property type="molecule type" value="Genomic_DNA"/>
</dbReference>
<dbReference type="AlphaFoldDB" id="A0A286EEG4"/>
<keyword evidence="3" id="KW-1185">Reference proteome</keyword>
<evidence type="ECO:0000256" key="1">
    <source>
        <dbReference type="SAM" id="Phobius"/>
    </source>
</evidence>
<organism evidence="2 3">
    <name type="scientific">Alysiella filiformis DSM 16848</name>
    <dbReference type="NCBI Taxonomy" id="1120981"/>
    <lineage>
        <taxon>Bacteria</taxon>
        <taxon>Pseudomonadati</taxon>
        <taxon>Pseudomonadota</taxon>
        <taxon>Betaproteobacteria</taxon>
        <taxon>Neisseriales</taxon>
        <taxon>Neisseriaceae</taxon>
        <taxon>Alysiella</taxon>
    </lineage>
</organism>
<proteinExistence type="predicted"/>
<evidence type="ECO:0000313" key="2">
    <source>
        <dbReference type="EMBL" id="SOD69303.1"/>
    </source>
</evidence>
<keyword evidence="1" id="KW-1133">Transmembrane helix</keyword>
<protein>
    <submittedName>
        <fullName evidence="2">Uncharacterized protein</fullName>
    </submittedName>
</protein>
<dbReference type="RefSeq" id="WP_179655856.1">
    <property type="nucleotide sequence ID" value="NZ_CP083931.1"/>
</dbReference>
<dbReference type="Proteomes" id="UP000219669">
    <property type="component" value="Unassembled WGS sequence"/>
</dbReference>
<reference evidence="2 3" key="1">
    <citation type="submission" date="2017-09" db="EMBL/GenBank/DDBJ databases">
        <authorList>
            <person name="Ehlers B."/>
            <person name="Leendertz F.H."/>
        </authorList>
    </citation>
    <scope>NUCLEOTIDE SEQUENCE [LARGE SCALE GENOMIC DNA]</scope>
    <source>
        <strain evidence="2 3">DSM 16848</strain>
    </source>
</reference>
<keyword evidence="1" id="KW-0472">Membrane</keyword>
<keyword evidence="1" id="KW-0812">Transmembrane</keyword>
<sequence length="49" mass="5419">MKQHSLLLSSLAQRLALAFTLLAMLWGVYFWAVSDSTVNDEPVAEQVAP</sequence>
<accession>A0A286EEG4</accession>